<dbReference type="AlphaFoldDB" id="A0A644WKH8"/>
<proteinExistence type="predicted"/>
<evidence type="ECO:0000313" key="2">
    <source>
        <dbReference type="EMBL" id="MPM04302.1"/>
    </source>
</evidence>
<dbReference type="InterPro" id="IPR023885">
    <property type="entry name" value="4Fe4S-binding_SPASM_dom"/>
</dbReference>
<dbReference type="InterPro" id="IPR023867">
    <property type="entry name" value="Sulphatase_maturase_rSAM"/>
</dbReference>
<sequence length="158" mass="17602">MFGTINLINAAIQKGVDRNIPRCAACSRCGLGGTHYAAIDPTGRVFTCQDMSSFENEASPFYLGNIFTGIDNSRRELMVADYDTRRCSGNDCEKCRMNRVCDGGCVANNYMKSGDIKSVSIVHCEWYQMLLEEAIRVMGILGAEHNETFKQIWSVYNG</sequence>
<accession>A0A644WKH8</accession>
<dbReference type="InterPro" id="IPR013785">
    <property type="entry name" value="Aldolase_TIM"/>
</dbReference>
<dbReference type="NCBIfam" id="TIGR04085">
    <property type="entry name" value="rSAM_more_4Fe4S"/>
    <property type="match status" value="1"/>
</dbReference>
<reference evidence="2" key="1">
    <citation type="submission" date="2019-08" db="EMBL/GenBank/DDBJ databases">
        <authorList>
            <person name="Kucharzyk K."/>
            <person name="Murdoch R.W."/>
            <person name="Higgins S."/>
            <person name="Loffler F."/>
        </authorList>
    </citation>
    <scope>NUCLEOTIDE SEQUENCE</scope>
</reference>
<name>A0A644WKH8_9ZZZZ</name>
<protein>
    <recommendedName>
        <fullName evidence="3">4Fe4S-binding SPASM domain-containing protein</fullName>
    </recommendedName>
</protein>
<dbReference type="PANTHER" id="PTHR43273">
    <property type="entry name" value="ANAEROBIC SULFATASE-MATURATING ENZYME HOMOLOG ASLB-RELATED"/>
    <property type="match status" value="1"/>
</dbReference>
<dbReference type="Gene3D" id="3.20.20.70">
    <property type="entry name" value="Aldolase class I"/>
    <property type="match status" value="1"/>
</dbReference>
<comment type="cofactor">
    <cofactor evidence="1">
        <name>[4Fe-4S] cluster</name>
        <dbReference type="ChEBI" id="CHEBI:49883"/>
    </cofactor>
</comment>
<dbReference type="InterPro" id="IPR058240">
    <property type="entry name" value="rSAM_sf"/>
</dbReference>
<evidence type="ECO:0008006" key="3">
    <source>
        <dbReference type="Google" id="ProtNLM"/>
    </source>
</evidence>
<organism evidence="2">
    <name type="scientific">bioreactor metagenome</name>
    <dbReference type="NCBI Taxonomy" id="1076179"/>
    <lineage>
        <taxon>unclassified sequences</taxon>
        <taxon>metagenomes</taxon>
        <taxon>ecological metagenomes</taxon>
    </lineage>
</organism>
<dbReference type="SUPFAM" id="SSF102114">
    <property type="entry name" value="Radical SAM enzymes"/>
    <property type="match status" value="1"/>
</dbReference>
<dbReference type="PANTHER" id="PTHR43273:SF8">
    <property type="entry name" value="RADICAL SAM DOMAIN PROTEIN"/>
    <property type="match status" value="1"/>
</dbReference>
<gene>
    <name evidence="2" type="ORF">SDC9_50578</name>
</gene>
<comment type="caution">
    <text evidence="2">The sequence shown here is derived from an EMBL/GenBank/DDBJ whole genome shotgun (WGS) entry which is preliminary data.</text>
</comment>
<dbReference type="EMBL" id="VSSQ01001026">
    <property type="protein sequence ID" value="MPM04302.1"/>
    <property type="molecule type" value="Genomic_DNA"/>
</dbReference>
<evidence type="ECO:0000256" key="1">
    <source>
        <dbReference type="ARBA" id="ARBA00001966"/>
    </source>
</evidence>
<dbReference type="GO" id="GO:0016491">
    <property type="term" value="F:oxidoreductase activity"/>
    <property type="evidence" value="ECO:0007669"/>
    <property type="project" value="InterPro"/>
</dbReference>